<keyword evidence="3" id="KW-1185">Reference proteome</keyword>
<dbReference type="OrthoDB" id="3732915at2"/>
<dbReference type="RefSeq" id="WP_077686625.1">
    <property type="nucleotide sequence ID" value="NZ_CP019606.1"/>
</dbReference>
<evidence type="ECO:0000313" key="2">
    <source>
        <dbReference type="EMBL" id="AQP48295.1"/>
    </source>
</evidence>
<dbReference type="Proteomes" id="UP000188145">
    <property type="component" value="Chromosome"/>
</dbReference>
<dbReference type="STRING" id="1332264.BW730_13065"/>
<evidence type="ECO:0000313" key="3">
    <source>
        <dbReference type="Proteomes" id="UP000188145"/>
    </source>
</evidence>
<reference evidence="3" key="1">
    <citation type="submission" date="2017-02" db="EMBL/GenBank/DDBJ databases">
        <title>Tessaracoccus aquaemaris sp. nov., isolated from the intestine of a Korean rockfish, Sebastes schlegelii, in a marine aquaculture pond.</title>
        <authorList>
            <person name="Tak E.J."/>
            <person name="Bae J.-W."/>
        </authorList>
    </citation>
    <scope>NUCLEOTIDE SEQUENCE [LARGE SCALE GENOMIC DNA]</scope>
    <source>
        <strain evidence="3">NSG39</strain>
    </source>
</reference>
<dbReference type="AlphaFoldDB" id="A0A1Q2CQF0"/>
<gene>
    <name evidence="2" type="ORF">BW730_13065</name>
</gene>
<keyword evidence="1" id="KW-1133">Transmembrane helix</keyword>
<dbReference type="EMBL" id="CP019606">
    <property type="protein sequence ID" value="AQP48295.1"/>
    <property type="molecule type" value="Genomic_DNA"/>
</dbReference>
<organism evidence="2 3">
    <name type="scientific">Tessaracoccus aquimaris</name>
    <dbReference type="NCBI Taxonomy" id="1332264"/>
    <lineage>
        <taxon>Bacteria</taxon>
        <taxon>Bacillati</taxon>
        <taxon>Actinomycetota</taxon>
        <taxon>Actinomycetes</taxon>
        <taxon>Propionibacteriales</taxon>
        <taxon>Propionibacteriaceae</taxon>
        <taxon>Tessaracoccus</taxon>
    </lineage>
</organism>
<evidence type="ECO:0000256" key="1">
    <source>
        <dbReference type="SAM" id="Phobius"/>
    </source>
</evidence>
<keyword evidence="1" id="KW-0472">Membrane</keyword>
<feature type="transmembrane region" description="Helical" evidence="1">
    <location>
        <begin position="6"/>
        <end position="29"/>
    </location>
</feature>
<sequence>MTKRPVFWVLIGLAVAILLGLVITLAFVVGRSFGDDAGCDHWLGPTDCPVDAETIEELTRMDLPEGTTLESSSYSSFQDWSLDATFTVPADGVAAWEASLYGYGEPGAECFDLPVLSEDQVCAATPDAAYKHARYARADQPDGSVKVAVEAYGD</sequence>
<keyword evidence="1" id="KW-0812">Transmembrane</keyword>
<accession>A0A1Q2CQF0</accession>
<protein>
    <submittedName>
        <fullName evidence="2">Uncharacterized protein</fullName>
    </submittedName>
</protein>
<name>A0A1Q2CQF0_9ACTN</name>
<proteinExistence type="predicted"/>
<dbReference type="KEGG" id="tes:BW730_13065"/>